<accession>X1F096</accession>
<organism evidence="2">
    <name type="scientific">marine sediment metagenome</name>
    <dbReference type="NCBI Taxonomy" id="412755"/>
    <lineage>
        <taxon>unclassified sequences</taxon>
        <taxon>metagenomes</taxon>
        <taxon>ecological metagenomes</taxon>
    </lineage>
</organism>
<dbReference type="InterPro" id="IPR036237">
    <property type="entry name" value="Xyl_isomerase-like_sf"/>
</dbReference>
<dbReference type="EMBL" id="BARU01012264">
    <property type="protein sequence ID" value="GAH39041.1"/>
    <property type="molecule type" value="Genomic_DNA"/>
</dbReference>
<reference evidence="2" key="1">
    <citation type="journal article" date="2014" name="Front. Microbiol.">
        <title>High frequency of phylogenetically diverse reductive dehalogenase-homologous genes in deep subseafloor sedimentary metagenomes.</title>
        <authorList>
            <person name="Kawai M."/>
            <person name="Futagami T."/>
            <person name="Toyoda A."/>
            <person name="Takaki Y."/>
            <person name="Nishi S."/>
            <person name="Hori S."/>
            <person name="Arai W."/>
            <person name="Tsubouchi T."/>
            <person name="Morono Y."/>
            <person name="Uchiyama I."/>
            <person name="Ito T."/>
            <person name="Fujiyama A."/>
            <person name="Inagaki F."/>
            <person name="Takami H."/>
        </authorList>
    </citation>
    <scope>NUCLEOTIDE SEQUENCE</scope>
    <source>
        <strain evidence="2">Expedition CK06-06</strain>
    </source>
</reference>
<feature type="non-terminal residue" evidence="2">
    <location>
        <position position="1"/>
    </location>
</feature>
<protein>
    <recommendedName>
        <fullName evidence="1">Xylose isomerase-like TIM barrel domain-containing protein</fullName>
    </recommendedName>
</protein>
<dbReference type="AlphaFoldDB" id="X1F096"/>
<evidence type="ECO:0000259" key="1">
    <source>
        <dbReference type="Pfam" id="PF01261"/>
    </source>
</evidence>
<evidence type="ECO:0000313" key="2">
    <source>
        <dbReference type="EMBL" id="GAH39041.1"/>
    </source>
</evidence>
<gene>
    <name evidence="2" type="ORF">S03H2_22690</name>
</gene>
<name>X1F096_9ZZZZ</name>
<dbReference type="SUPFAM" id="SSF51658">
    <property type="entry name" value="Xylose isomerase-like"/>
    <property type="match status" value="1"/>
</dbReference>
<dbReference type="PANTHER" id="PTHR12110">
    <property type="entry name" value="HYDROXYPYRUVATE ISOMERASE"/>
    <property type="match status" value="1"/>
</dbReference>
<dbReference type="InterPro" id="IPR050312">
    <property type="entry name" value="IolE/XylAMocC-like"/>
</dbReference>
<comment type="caution">
    <text evidence="2">The sequence shown here is derived from an EMBL/GenBank/DDBJ whole genome shotgun (WGS) entry which is preliminary data.</text>
</comment>
<feature type="domain" description="Xylose isomerase-like TIM barrel" evidence="1">
    <location>
        <begin position="23"/>
        <end position="163"/>
    </location>
</feature>
<sequence>ELEAKNLLLTIGQYLWDKTLILPKYQWQWAVENFQELCEYAYNLDLEIATELAPYDNAVINSVDNMKEFIKQVNHSSVKVNVDISHFHKSGAKPEDIRKVKDYVIHAHISDYDGKHAMMLPPGRGVINFEPYLKELEKIGFDGSISVELEHPREPEKIVEWIKEAYSTSNNIMQRLGIRK</sequence>
<dbReference type="Pfam" id="PF01261">
    <property type="entry name" value="AP_endonuc_2"/>
    <property type="match status" value="1"/>
</dbReference>
<proteinExistence type="predicted"/>
<dbReference type="InterPro" id="IPR013022">
    <property type="entry name" value="Xyl_isomerase-like_TIM-brl"/>
</dbReference>
<dbReference type="PANTHER" id="PTHR12110:SF21">
    <property type="entry name" value="XYLOSE ISOMERASE-LIKE TIM BARREL DOMAIN-CONTAINING PROTEIN"/>
    <property type="match status" value="1"/>
</dbReference>
<dbReference type="Gene3D" id="3.20.20.150">
    <property type="entry name" value="Divalent-metal-dependent TIM barrel enzymes"/>
    <property type="match status" value="1"/>
</dbReference>